<dbReference type="EMBL" id="BMLK01000005">
    <property type="protein sequence ID" value="GGN46214.1"/>
    <property type="molecule type" value="Genomic_DNA"/>
</dbReference>
<feature type="transmembrane region" description="Helical" evidence="3">
    <location>
        <begin position="306"/>
        <end position="331"/>
    </location>
</feature>
<feature type="transmembrane region" description="Helical" evidence="3">
    <location>
        <begin position="715"/>
        <end position="732"/>
    </location>
</feature>
<keyword evidence="3" id="KW-0812">Transmembrane</keyword>
<dbReference type="Gene3D" id="2.60.420.10">
    <property type="entry name" value="Maltose phosphorylase, domain 3"/>
    <property type="match status" value="1"/>
</dbReference>
<evidence type="ECO:0000259" key="5">
    <source>
        <dbReference type="Pfam" id="PF10091"/>
    </source>
</evidence>
<dbReference type="Gene3D" id="1.50.10.140">
    <property type="match status" value="2"/>
</dbReference>
<keyword evidence="1" id="KW-0328">Glycosyltransferase</keyword>
<dbReference type="InterPro" id="IPR019282">
    <property type="entry name" value="Glycoamylase-like_cons_dom"/>
</dbReference>
<organism evidence="7 8">
    <name type="scientific">Novosphingobium indicum</name>
    <dbReference type="NCBI Taxonomy" id="462949"/>
    <lineage>
        <taxon>Bacteria</taxon>
        <taxon>Pseudomonadati</taxon>
        <taxon>Pseudomonadota</taxon>
        <taxon>Alphaproteobacteria</taxon>
        <taxon>Sphingomonadales</taxon>
        <taxon>Sphingomonadaceae</taxon>
        <taxon>Novosphingobium</taxon>
    </lineage>
</organism>
<evidence type="ECO:0000313" key="7">
    <source>
        <dbReference type="EMBL" id="GGN46214.1"/>
    </source>
</evidence>
<dbReference type="RefSeq" id="WP_229710115.1">
    <property type="nucleotide sequence ID" value="NZ_BMLK01000005.1"/>
</dbReference>
<evidence type="ECO:0000313" key="8">
    <source>
        <dbReference type="Proteomes" id="UP000605099"/>
    </source>
</evidence>
<dbReference type="Gene3D" id="2.70.98.40">
    <property type="entry name" value="Glycoside hydrolase, family 65, N-terminal domain"/>
    <property type="match status" value="2"/>
</dbReference>
<feature type="domain" description="Glycosyl hydrolase 94 supersandwich" evidence="4">
    <location>
        <begin position="1444"/>
        <end position="1714"/>
    </location>
</feature>
<dbReference type="InterPro" id="IPR033432">
    <property type="entry name" value="GH94_catalytic"/>
</dbReference>
<dbReference type="Gene3D" id="1.50.10.10">
    <property type="match status" value="1"/>
</dbReference>
<dbReference type="PANTHER" id="PTHR37469:SF2">
    <property type="entry name" value="CELLOBIONIC ACID PHOSPHORYLASE"/>
    <property type="match status" value="1"/>
</dbReference>
<dbReference type="InterPro" id="IPR012341">
    <property type="entry name" value="6hp_glycosidase-like_sf"/>
</dbReference>
<dbReference type="Pfam" id="PF17167">
    <property type="entry name" value="Glyco_hydro_94"/>
    <property type="match status" value="1"/>
</dbReference>
<dbReference type="InterPro" id="IPR010383">
    <property type="entry name" value="Glyco_hydrolase_94_b-supersand"/>
</dbReference>
<keyword evidence="8" id="KW-1185">Reference proteome</keyword>
<feature type="domain" description="Glycosyl hydrolase 94 supersandwich" evidence="4">
    <location>
        <begin position="1939"/>
        <end position="2208"/>
    </location>
</feature>
<evidence type="ECO:0000256" key="2">
    <source>
        <dbReference type="ARBA" id="ARBA00022679"/>
    </source>
</evidence>
<dbReference type="InterPro" id="IPR037820">
    <property type="entry name" value="GH94N_NdvB"/>
</dbReference>
<dbReference type="InterPro" id="IPR008928">
    <property type="entry name" value="6-hairpin_glycosidase_sf"/>
</dbReference>
<dbReference type="Pfam" id="PF06165">
    <property type="entry name" value="GH94_b-supersand"/>
    <property type="match status" value="2"/>
</dbReference>
<dbReference type="CDD" id="cd11756">
    <property type="entry name" value="GH94N_ChvB_NdvB_1_like"/>
    <property type="match status" value="1"/>
</dbReference>
<evidence type="ECO:0000259" key="4">
    <source>
        <dbReference type="Pfam" id="PF06165"/>
    </source>
</evidence>
<dbReference type="InterPro" id="IPR037018">
    <property type="entry name" value="GH65_N"/>
</dbReference>
<sequence length="2723" mass="301967">MALLHAAEELSQTHRISTANPRPIPAWSQVGAVAQWLHDARLACTTAAPEASKAAEWLLDNDYQVHRALRQIEQDLPASFYERLPALADDGGAASPRVFVLAHHLLRLTRMQISSGTLVRFLQSYQRQSPLSIAELWAFPTMLRIACVEILVSTLTQIFCDCLTMPFRPSHWATEPHALEATEQVGRAIANLGLIEAISWEDFFDQVSCVEEILRTDPSGFYERMDFQSRDRYRRVVEELARYAAKGEAEVARGAVDAAKSAQAELPQRHVGYWLVGDGRAVFRRQLGARLPLAKRWRNAALQNPGLFYFSALVVFWAGALFLPASYLWWIDSRLPGWLGGLSLTLIPASVLAITLLHWAITRIFPPRVLNKLDCSEGLPGDCPTLIVIPTIVARASEVPVFIEQMETHWLSNLDPMLQIVLLADLADADTEHTPLDDDIEQTLSEGVRALNARYAGTGGGPFHLLLRPRRYNPAEGCWLAWERKRGKLEQFNRMLVDGDSSAFSLHVGDRPVPTGVRFVVTVDGDTILPAGSVSKLVGALAHPLNRAQIDPATGAITSGYSIIQPRVEISPQSGSRTLFARLFTGDTSIDIYSRAVSDVYQDLFGAGIFVGKGIYDVEAFHRSVDARVPENAILSHDLFEGAHGRVALATDIVLYEGFPRSYLEYARRLHRWIRGDWQLLPWLAPKVPTAEGTKVANRLSGIDRWKIADNLRRSLVAPATLLLAVAGWLVLPGQAWFWTLLVFFTPAGQLFADLVSGLARGQRRGSAHGLLPQLRDQAGRWLLAIVYLPHEALLSLRAIGLTLWRLLVTRRKLLEWTTAAHEAARLRAHRTRARIWRQMWLGPTVSVGLAMGLVVMRPDTLLSALPLLIIWIVAPEITWFIGQQRQEEREPISPGDTIFLRMLARRTWFYFETFAGPEDNWLPPDNYQGAPHEELAHRTSPTNIGMLLLSTATAWDLGYLGRTELAARTANLFGSLARMERYRGHFYNWYDTRTLAPLEPRYVSTVDSGNLAVCLVAYAEALHNACEGNRLEAQRWDGLVDVLDLLDETAAGWNGEALRQWTSDIRARIMSLKQAPESWTNGLRELCETRIPQLEHALAKVIEAASSPPMDVLRDMHGFLDRLRYQSRSMWNDAETSAPPANDLIHLADQARELAYAMEFKPLFDEDRRLFRIGYNASSGRADLHYYDLLASEARLASFFAIAKGDVPVEHWFHLGRALTRADGGLLLISWNGSMFEYLMPRMLLSSRTHTLLGESERRAVEIQRRYGESHRLPWGISESAYSARDPEHHYRYQAFGVPALGLKRGLGRDMVIAPYASALGLPVAPTQAVANLKELVRLGASGRYGLFEALDFTSDRVSQGKFTAVHAYMAHHQGMILSSIGNVLLDDILVHRFTADPRMRTVSLLLSERVPHEIPAEMERLEERDRPLGRGAPLRIPAAWTSPPATAFPQVHLLGNGPLSSWISEAGGGGLRWHHNALTRFVADGTRDANGYWIYLADDESGALWSAARQPTGALPEEYRVTFHPHMAEFHRRDHGIALNLEVAVIAGDDIEVRRLTLVNESPQARGLRVTSYGEVVLGAPMDDERHPAFSKLFVGSEYLAHLGGLLFRRRARAPHETPPLLLHFAVDAQGPVQPLGYESDRNRFIGRNGDMRFPPGARMALSNSSGWTLDPIMALQLGVKLQPYETRELCFLTVAAATREGAVDLAERYSTLAAVNWALHDALGANARALERVQIESASLPALQALASLLVYPHGALRGDAATLNANRFGQSHLWGMALSGDLPILLLRTTGTGGLLAQQLIGGHQLWRRHGLQVDLVILQTGGSAYVEPIRDDVVALLRQIGATEMLGRKGGIHLLFRDQIGPDQVKLLESAACVILDEERGALEDQLFPAFEAPPSLPRFSAALPFDRTAVDVLERPKDLRFDNGFGGFTPDGREYVIHLDPGEATPAPWCNVLANDEFGTLVSEAGGGFSWAINSGENRLTPWTNDPVSDPPVETLYLRDEETASVWTVTPAPAGHSSACQVRHGAGYTRWTQKSHGLDQEMLVFVPLDAPVKIVRLRLCNLENRHRRLTSTYYAEWLLGALPSIARPHIACDYDPAAQVLLAMNRWNEDFAERVAFLTSSRPPHGYTSDRREFLGPEGDPSDPDALRRWGLSGKLVAGGDPCGAYQVHLELAPGASEEVIFVLGQGADHASARELARRWSSSHAAEQALQTLERHWNGILGAVEVSTPDPAFDLMVNRWLIYQSLSSRVLARTGFYQSSGAIGFRDQLQDVLALLHIEPERTRAHILQCAGHQFTQGDVLHWWHPPSDRGVRTRCSDDLIWLPYAVGTYVQATGDLTILDEEIPFLDAPPLKPEEENRYARFDAAGTLRPLIDHCERALEHGLTAGSNGLPLMGAGDWNDGMDRLGREGRGESIWLAWFGSVTADLFADVSRRAGRGMSALRWAERARELRERAEEAGWDGAWYRRAYDDEGHPLGSATNDECRIDSISQSWAAFAGAEPERVRQALDAAWRELVSSEHKLARLLWPAFDKGARDPGYIKAYPPGIRENGGQYSHAAAWLGMAFAEQGESDKAFAIFDMINPVRRSDEKAKAERYALEPYVVAGDISAADPHSGRGGWSWYTGAAGWAWRLAVEGILGLRLVDGHLTIAPSIPPSWGGFRAVLRGPAGTISVHVDDPDHLGRGNVELTVNGVRRGTDGIPFPTDGAEIEVRARLAT</sequence>
<keyword evidence="2" id="KW-0808">Transferase</keyword>
<dbReference type="InterPro" id="IPR052047">
    <property type="entry name" value="GH94_Enzymes"/>
</dbReference>
<name>A0ABQ2JIK1_9SPHN</name>
<keyword evidence="3" id="KW-1133">Transmembrane helix</keyword>
<gene>
    <name evidence="7" type="ORF">GCM10011349_13100</name>
</gene>
<feature type="transmembrane region" description="Helical" evidence="3">
    <location>
        <begin position="836"/>
        <end position="856"/>
    </location>
</feature>
<evidence type="ECO:0000256" key="1">
    <source>
        <dbReference type="ARBA" id="ARBA00022676"/>
    </source>
</evidence>
<feature type="domain" description="Glycoamylase-like" evidence="5">
    <location>
        <begin position="1187"/>
        <end position="1397"/>
    </location>
</feature>
<dbReference type="InterPro" id="IPR037824">
    <property type="entry name" value="GH94N_2_NdvB"/>
</dbReference>
<feature type="domain" description="Glycosyl hydrolase 94 catalytic" evidence="6">
    <location>
        <begin position="2222"/>
        <end position="2645"/>
    </location>
</feature>
<protein>
    <submittedName>
        <fullName evidence="7">Cyclic beta 1-2 glucan synthetase</fullName>
    </submittedName>
</protein>
<dbReference type="SUPFAM" id="SSF74650">
    <property type="entry name" value="Galactose mutarotase-like"/>
    <property type="match status" value="2"/>
</dbReference>
<dbReference type="InterPro" id="IPR011013">
    <property type="entry name" value="Gal_mutarotase_sf_dom"/>
</dbReference>
<feature type="transmembrane region" description="Helical" evidence="3">
    <location>
        <begin position="337"/>
        <end position="361"/>
    </location>
</feature>
<dbReference type="Pfam" id="PF10091">
    <property type="entry name" value="Glycoamylase"/>
    <property type="match status" value="1"/>
</dbReference>
<proteinExistence type="predicted"/>
<dbReference type="Proteomes" id="UP000605099">
    <property type="component" value="Unassembled WGS sequence"/>
</dbReference>
<comment type="caution">
    <text evidence="7">The sequence shown here is derived from an EMBL/GenBank/DDBJ whole genome shotgun (WGS) entry which is preliminary data.</text>
</comment>
<feature type="transmembrane region" description="Helical" evidence="3">
    <location>
        <begin position="738"/>
        <end position="761"/>
    </location>
</feature>
<accession>A0ABQ2JIK1</accession>
<dbReference type="PANTHER" id="PTHR37469">
    <property type="entry name" value="CELLOBIONIC ACID PHOSPHORYLASE-RELATED"/>
    <property type="match status" value="1"/>
</dbReference>
<dbReference type="CDD" id="cd11753">
    <property type="entry name" value="GH94N_ChvB_NdvB_2_like"/>
    <property type="match status" value="1"/>
</dbReference>
<keyword evidence="3" id="KW-0472">Membrane</keyword>
<evidence type="ECO:0000259" key="6">
    <source>
        <dbReference type="Pfam" id="PF17167"/>
    </source>
</evidence>
<dbReference type="SUPFAM" id="SSF48208">
    <property type="entry name" value="Six-hairpin glycosidases"/>
    <property type="match status" value="1"/>
</dbReference>
<evidence type="ECO:0000256" key="3">
    <source>
        <dbReference type="SAM" id="Phobius"/>
    </source>
</evidence>
<dbReference type="SMART" id="SM01068">
    <property type="entry name" value="CBM_X"/>
    <property type="match status" value="2"/>
</dbReference>
<reference evidence="8" key="1">
    <citation type="journal article" date="2019" name="Int. J. Syst. Evol. Microbiol.">
        <title>The Global Catalogue of Microorganisms (GCM) 10K type strain sequencing project: providing services to taxonomists for standard genome sequencing and annotation.</title>
        <authorList>
            <consortium name="The Broad Institute Genomics Platform"/>
            <consortium name="The Broad Institute Genome Sequencing Center for Infectious Disease"/>
            <person name="Wu L."/>
            <person name="Ma J."/>
        </authorList>
    </citation>
    <scope>NUCLEOTIDE SEQUENCE [LARGE SCALE GENOMIC DNA]</scope>
    <source>
        <strain evidence="8">CGMCC 1.6784</strain>
    </source>
</reference>